<dbReference type="Gene3D" id="3.40.50.2300">
    <property type="match status" value="1"/>
</dbReference>
<dbReference type="SMART" id="SM00091">
    <property type="entry name" value="PAS"/>
    <property type="match status" value="2"/>
</dbReference>
<dbReference type="InterPro" id="IPR011006">
    <property type="entry name" value="CheY-like_superfamily"/>
</dbReference>
<dbReference type="InterPro" id="IPR001789">
    <property type="entry name" value="Sig_transdc_resp-reg_receiver"/>
</dbReference>
<dbReference type="CDD" id="cd01948">
    <property type="entry name" value="EAL"/>
    <property type="match status" value="1"/>
</dbReference>
<feature type="domain" description="EAL" evidence="5">
    <location>
        <begin position="572"/>
        <end position="821"/>
    </location>
</feature>
<evidence type="ECO:0000313" key="8">
    <source>
        <dbReference type="Proteomes" id="UP001158049"/>
    </source>
</evidence>
<dbReference type="InterPro" id="IPR000700">
    <property type="entry name" value="PAS-assoc_C"/>
</dbReference>
<dbReference type="SUPFAM" id="SSF55073">
    <property type="entry name" value="Nucleotide cyclase"/>
    <property type="match status" value="1"/>
</dbReference>
<dbReference type="NCBIfam" id="TIGR00254">
    <property type="entry name" value="GGDEF"/>
    <property type="match status" value="1"/>
</dbReference>
<dbReference type="PANTHER" id="PTHR44757:SF2">
    <property type="entry name" value="BIOFILM ARCHITECTURE MAINTENANCE PROTEIN MBAA"/>
    <property type="match status" value="1"/>
</dbReference>
<comment type="caution">
    <text evidence="7">The sequence shown here is derived from an EMBL/GenBank/DDBJ whole genome shotgun (WGS) entry which is preliminary data.</text>
</comment>
<dbReference type="RefSeq" id="WP_283445335.1">
    <property type="nucleotide sequence ID" value="NZ_FXUL01000032.1"/>
</dbReference>
<gene>
    <name evidence="7" type="ORF">SAMN06295970_13244</name>
</gene>
<dbReference type="Gene3D" id="3.30.70.270">
    <property type="match status" value="1"/>
</dbReference>
<sequence length="828" mass="90845">MNTVTAAPGSPAPPSILVVEDEAVVAMDLRSQLEDMCYRVCAIADNAREAISLAHKERPGLVLMDIVIKGAMDGIEAAAQIGRSLHIPVIFLTAYSDESMVERAARTNAYGYLTKPFQAKELRAAIEVALHKALLERQLRESEQWFAATLRCVGDGVVATRSDGVVRFMNPVAEALLSCGDGQGLDRDIGELMQLRDRLTGAPLESPVHRALRGQTVVGIDFGSMLLACDGTQVPIDDSASPIRGDDGVALGAVVVFRDVRERLAAEAKLRQSEERFRNAFHFAPVGMALVGLDHRFLQVNGALSTILGRSEAELLGVNQDTLGPPSELGPERERLNQLLSGHAEATQFEKRYRNIDGGYIWTLASVSLLRQDGEPLCYLWQVHDLTERKNAEYRLARMAYFDPLTGLANRAWLSEEIERKIVQARRRHHCFAVVFLDLDHFKQINDSLGHEAGDEMLQAVAAKLTGALRETDAVARLGGDEFVMLLPEIRAAEDVLAVTDKVQQECTRAVRIAGHDISISVSMGVSLFPDDAQDARTLLRYADSALYHAKSDGRNTLKFYRPELTARAVRRMQLGAGLHTAVQRHEFELFYQPVVSLAGDLVSSAEALVRWHHPSLGLLMPSQFIALAEESGMAVPLGDWVLQEACRQAAGWDACGVAVNVSPRQFKRGNLLDTVRRALAAAALPPQCLCIEITEDLLLENSEENLETIAALREMGVTIAIDDFGVGYSSLSYIRRFRPEKMKIDCSLIRNVATDSGDAELVRAAISMAHALKVSVVAEGVETEAQRLFLDGEGCDMVQGFLYAKAQPASVFEAWRADYGSSRHPAR</sequence>
<dbReference type="InterPro" id="IPR029787">
    <property type="entry name" value="Nucleotide_cyclase"/>
</dbReference>
<dbReference type="SUPFAM" id="SSF141868">
    <property type="entry name" value="EAL domain-like"/>
    <property type="match status" value="1"/>
</dbReference>
<dbReference type="InterPro" id="IPR013656">
    <property type="entry name" value="PAS_4"/>
</dbReference>
<dbReference type="Pfam" id="PF00990">
    <property type="entry name" value="GGDEF"/>
    <property type="match status" value="1"/>
</dbReference>
<evidence type="ECO:0000259" key="6">
    <source>
        <dbReference type="PROSITE" id="PS50887"/>
    </source>
</evidence>
<evidence type="ECO:0000259" key="3">
    <source>
        <dbReference type="PROSITE" id="PS50112"/>
    </source>
</evidence>
<dbReference type="Proteomes" id="UP001158049">
    <property type="component" value="Unassembled WGS sequence"/>
</dbReference>
<dbReference type="PANTHER" id="PTHR44757">
    <property type="entry name" value="DIGUANYLATE CYCLASE DGCP"/>
    <property type="match status" value="1"/>
</dbReference>
<dbReference type="SMART" id="SM00448">
    <property type="entry name" value="REC"/>
    <property type="match status" value="1"/>
</dbReference>
<dbReference type="InterPro" id="IPR035965">
    <property type="entry name" value="PAS-like_dom_sf"/>
</dbReference>
<evidence type="ECO:0000259" key="2">
    <source>
        <dbReference type="PROSITE" id="PS50110"/>
    </source>
</evidence>
<dbReference type="CDD" id="cd01949">
    <property type="entry name" value="GGDEF"/>
    <property type="match status" value="1"/>
</dbReference>
<dbReference type="InterPro" id="IPR052155">
    <property type="entry name" value="Biofilm_reg_signaling"/>
</dbReference>
<reference evidence="7 8" key="1">
    <citation type="submission" date="2017-05" db="EMBL/GenBank/DDBJ databases">
        <authorList>
            <person name="Varghese N."/>
            <person name="Submissions S."/>
        </authorList>
    </citation>
    <scope>NUCLEOTIDE SEQUENCE [LARGE SCALE GENOMIC DNA]</scope>
    <source>
        <strain evidence="7 8">DSM 26001</strain>
    </source>
</reference>
<dbReference type="PROSITE" id="PS50113">
    <property type="entry name" value="PAC"/>
    <property type="match status" value="2"/>
</dbReference>
<dbReference type="PROSITE" id="PS50887">
    <property type="entry name" value="GGDEF"/>
    <property type="match status" value="1"/>
</dbReference>
<dbReference type="SMART" id="SM00052">
    <property type="entry name" value="EAL"/>
    <property type="match status" value="1"/>
</dbReference>
<keyword evidence="1" id="KW-0597">Phosphoprotein</keyword>
<dbReference type="SMART" id="SM00267">
    <property type="entry name" value="GGDEF"/>
    <property type="match status" value="1"/>
</dbReference>
<dbReference type="InterPro" id="IPR000160">
    <property type="entry name" value="GGDEF_dom"/>
</dbReference>
<proteinExistence type="predicted"/>
<dbReference type="InterPro" id="IPR035919">
    <property type="entry name" value="EAL_sf"/>
</dbReference>
<dbReference type="SUPFAM" id="SSF55785">
    <property type="entry name" value="PYP-like sensor domain (PAS domain)"/>
    <property type="match status" value="2"/>
</dbReference>
<feature type="modified residue" description="4-aspartylphosphate" evidence="1">
    <location>
        <position position="65"/>
    </location>
</feature>
<keyword evidence="8" id="KW-1185">Reference proteome</keyword>
<dbReference type="SUPFAM" id="SSF52172">
    <property type="entry name" value="CheY-like"/>
    <property type="match status" value="1"/>
</dbReference>
<dbReference type="Gene3D" id="3.20.20.450">
    <property type="entry name" value="EAL domain"/>
    <property type="match status" value="1"/>
</dbReference>
<dbReference type="PROSITE" id="PS50883">
    <property type="entry name" value="EAL"/>
    <property type="match status" value="1"/>
</dbReference>
<dbReference type="InterPro" id="IPR043128">
    <property type="entry name" value="Rev_trsase/Diguanyl_cyclase"/>
</dbReference>
<evidence type="ECO:0000313" key="7">
    <source>
        <dbReference type="EMBL" id="SMP79722.1"/>
    </source>
</evidence>
<dbReference type="CDD" id="cd00130">
    <property type="entry name" value="PAS"/>
    <property type="match status" value="2"/>
</dbReference>
<feature type="domain" description="PAS" evidence="3">
    <location>
        <begin position="273"/>
        <end position="343"/>
    </location>
</feature>
<dbReference type="PROSITE" id="PS50112">
    <property type="entry name" value="PAS"/>
    <property type="match status" value="1"/>
</dbReference>
<dbReference type="EMBL" id="FXUL01000032">
    <property type="protein sequence ID" value="SMP79722.1"/>
    <property type="molecule type" value="Genomic_DNA"/>
</dbReference>
<feature type="domain" description="Response regulatory" evidence="2">
    <location>
        <begin position="15"/>
        <end position="130"/>
    </location>
</feature>
<name>A0ABY1QSV1_9BURK</name>
<dbReference type="Pfam" id="PF00072">
    <property type="entry name" value="Response_reg"/>
    <property type="match status" value="1"/>
</dbReference>
<dbReference type="PROSITE" id="PS50110">
    <property type="entry name" value="RESPONSE_REGULATORY"/>
    <property type="match status" value="1"/>
</dbReference>
<dbReference type="Gene3D" id="3.30.450.20">
    <property type="entry name" value="PAS domain"/>
    <property type="match status" value="2"/>
</dbReference>
<accession>A0ABY1QSV1</accession>
<evidence type="ECO:0000259" key="5">
    <source>
        <dbReference type="PROSITE" id="PS50883"/>
    </source>
</evidence>
<dbReference type="Pfam" id="PF00563">
    <property type="entry name" value="EAL"/>
    <property type="match status" value="1"/>
</dbReference>
<dbReference type="InterPro" id="IPR001610">
    <property type="entry name" value="PAC"/>
</dbReference>
<dbReference type="InterPro" id="IPR001633">
    <property type="entry name" value="EAL_dom"/>
</dbReference>
<dbReference type="Pfam" id="PF13426">
    <property type="entry name" value="PAS_9"/>
    <property type="match status" value="1"/>
</dbReference>
<feature type="domain" description="GGDEF" evidence="6">
    <location>
        <begin position="430"/>
        <end position="563"/>
    </location>
</feature>
<dbReference type="Pfam" id="PF08448">
    <property type="entry name" value="PAS_4"/>
    <property type="match status" value="1"/>
</dbReference>
<dbReference type="SMART" id="SM00086">
    <property type="entry name" value="PAC"/>
    <property type="match status" value="2"/>
</dbReference>
<protein>
    <submittedName>
        <fullName evidence="7">PAS domain S-box-containing protein/diguanylate cyclase (GGDEF) domain-containing protein</fullName>
    </submittedName>
</protein>
<evidence type="ECO:0000256" key="1">
    <source>
        <dbReference type="PROSITE-ProRule" id="PRU00169"/>
    </source>
</evidence>
<evidence type="ECO:0000259" key="4">
    <source>
        <dbReference type="PROSITE" id="PS50113"/>
    </source>
</evidence>
<dbReference type="CDD" id="cd17534">
    <property type="entry name" value="REC_DC-like"/>
    <property type="match status" value="1"/>
</dbReference>
<dbReference type="NCBIfam" id="TIGR00229">
    <property type="entry name" value="sensory_box"/>
    <property type="match status" value="1"/>
</dbReference>
<dbReference type="InterPro" id="IPR000014">
    <property type="entry name" value="PAS"/>
</dbReference>
<feature type="domain" description="PAC" evidence="4">
    <location>
        <begin position="347"/>
        <end position="398"/>
    </location>
</feature>
<feature type="domain" description="PAC" evidence="4">
    <location>
        <begin position="220"/>
        <end position="272"/>
    </location>
</feature>
<organism evidence="7 8">
    <name type="scientific">Noviherbaspirillum suwonense</name>
    <dbReference type="NCBI Taxonomy" id="1224511"/>
    <lineage>
        <taxon>Bacteria</taxon>
        <taxon>Pseudomonadati</taxon>
        <taxon>Pseudomonadota</taxon>
        <taxon>Betaproteobacteria</taxon>
        <taxon>Burkholderiales</taxon>
        <taxon>Oxalobacteraceae</taxon>
        <taxon>Noviherbaspirillum</taxon>
    </lineage>
</organism>